<sequence>MLQWKHAMALPVSLRRLPAVVAMTPTIFFVVVVLCFGLLWTVWTSFTSSKLLPSNDFVGLEQYIRLFGSDLWQVAVVNVAVFGLLFIGGCLALGYVLAVLLDQNIRFEDGFRTIFLMSASLSFVVTGIVWQWLFDPTYGIQAAVRNWGFSDFKFDWLARKETAIYALVGAGVWQATGLGMIIMLAGLRGVDQDIWNATRVDGVARWRVYIYVIPAMIRPMIATAAVLLSLTAIKIYDLVVVMTGGGPGISTEVPAKYVMDMLFQRSNLGQATAAAIIMLLAISLLVGLPWIIIRLRQLRSAGGEQE</sequence>
<feature type="transmembrane region" description="Helical" evidence="7">
    <location>
        <begin position="20"/>
        <end position="43"/>
    </location>
</feature>
<dbReference type="EMBL" id="AQHN01000095">
    <property type="protein sequence ID" value="ENN83845.1"/>
    <property type="molecule type" value="Genomic_DNA"/>
</dbReference>
<evidence type="ECO:0000256" key="3">
    <source>
        <dbReference type="ARBA" id="ARBA00022475"/>
    </source>
</evidence>
<comment type="subcellular location">
    <subcellularLocation>
        <location evidence="1 7">Cell membrane</location>
        <topology evidence="1 7">Multi-pass membrane protein</topology>
    </subcellularLocation>
</comment>
<evidence type="ECO:0000256" key="2">
    <source>
        <dbReference type="ARBA" id="ARBA00022448"/>
    </source>
</evidence>
<feature type="transmembrane region" description="Helical" evidence="7">
    <location>
        <begin position="113"/>
        <end position="133"/>
    </location>
</feature>
<feature type="transmembrane region" description="Helical" evidence="7">
    <location>
        <begin position="208"/>
        <end position="233"/>
    </location>
</feature>
<dbReference type="PROSITE" id="PS50928">
    <property type="entry name" value="ABC_TM1"/>
    <property type="match status" value="1"/>
</dbReference>
<gene>
    <name evidence="9" type="ORF">RHSP_82263</name>
</gene>
<dbReference type="PATRIC" id="fig|363754.4.peg.6759"/>
<name>N6UQ20_9HYPH</name>
<evidence type="ECO:0000256" key="6">
    <source>
        <dbReference type="ARBA" id="ARBA00023136"/>
    </source>
</evidence>
<keyword evidence="2 7" id="KW-0813">Transport</keyword>
<keyword evidence="3" id="KW-1003">Cell membrane</keyword>
<geneLocation type="plasmid" evidence="9">
    <name>pPRF81a</name>
</geneLocation>
<dbReference type="CDD" id="cd06261">
    <property type="entry name" value="TM_PBP2"/>
    <property type="match status" value="1"/>
</dbReference>
<evidence type="ECO:0000256" key="1">
    <source>
        <dbReference type="ARBA" id="ARBA00004651"/>
    </source>
</evidence>
<dbReference type="Proteomes" id="UP000012429">
    <property type="component" value="Unassembled WGS sequence"/>
</dbReference>
<dbReference type="SUPFAM" id="SSF161098">
    <property type="entry name" value="MetI-like"/>
    <property type="match status" value="1"/>
</dbReference>
<proteinExistence type="inferred from homology"/>
<keyword evidence="10" id="KW-1185">Reference proteome</keyword>
<dbReference type="GO" id="GO:0055085">
    <property type="term" value="P:transmembrane transport"/>
    <property type="evidence" value="ECO:0007669"/>
    <property type="project" value="InterPro"/>
</dbReference>
<evidence type="ECO:0000256" key="4">
    <source>
        <dbReference type="ARBA" id="ARBA00022692"/>
    </source>
</evidence>
<accession>N6UQ20</accession>
<comment type="caution">
    <text evidence="9">The sequence shown here is derived from an EMBL/GenBank/DDBJ whole genome shotgun (WGS) entry which is preliminary data.</text>
</comment>
<dbReference type="AlphaFoldDB" id="N6UQ20"/>
<keyword evidence="4 7" id="KW-0812">Transmembrane</keyword>
<reference evidence="9 10" key="1">
    <citation type="journal article" date="2012" name="BMC Genomics">
        <title>Genomic basis of broad host range and environmental adaptability of Rhizobium tropici CIAT 899 and Rhizobium sp. PRF 81 which are used in inoculants for common bean (Phaseolus vulgaris L.).</title>
        <authorList>
            <person name="Ormeno-Orrillo E."/>
            <person name="Menna P."/>
            <person name="Almeida L.G."/>
            <person name="Ollero F.J."/>
            <person name="Nicolas M.F."/>
            <person name="Pains Rodrigues E."/>
            <person name="Shigueyoshi Nakatani A."/>
            <person name="Silva Batista J.S."/>
            <person name="Oliveira Chueire L.M."/>
            <person name="Souza R.C."/>
            <person name="Ribeiro Vasconcelos A.T."/>
            <person name="Megias M."/>
            <person name="Hungria M."/>
            <person name="Martinez-Romero E."/>
        </authorList>
    </citation>
    <scope>NUCLEOTIDE SEQUENCE [LARGE SCALE GENOMIC DNA]</scope>
    <source>
        <strain evidence="9 10">PRF 81</strain>
        <plasmid evidence="9">pPRF81a</plasmid>
    </source>
</reference>
<organism evidence="9 10">
    <name type="scientific">Rhizobium freirei PRF 81</name>
    <dbReference type="NCBI Taxonomy" id="363754"/>
    <lineage>
        <taxon>Bacteria</taxon>
        <taxon>Pseudomonadati</taxon>
        <taxon>Pseudomonadota</taxon>
        <taxon>Alphaproteobacteria</taxon>
        <taxon>Hyphomicrobiales</taxon>
        <taxon>Rhizobiaceae</taxon>
        <taxon>Rhizobium/Agrobacterium group</taxon>
        <taxon>Rhizobium</taxon>
    </lineage>
</organism>
<evidence type="ECO:0000313" key="10">
    <source>
        <dbReference type="Proteomes" id="UP000012429"/>
    </source>
</evidence>
<comment type="similarity">
    <text evidence="7">Belongs to the binding-protein-dependent transport system permease family.</text>
</comment>
<dbReference type="InterPro" id="IPR035906">
    <property type="entry name" value="MetI-like_sf"/>
</dbReference>
<feature type="domain" description="ABC transmembrane type-1" evidence="8">
    <location>
        <begin position="76"/>
        <end position="289"/>
    </location>
</feature>
<dbReference type="InterPro" id="IPR000515">
    <property type="entry name" value="MetI-like"/>
</dbReference>
<dbReference type="InterPro" id="IPR051393">
    <property type="entry name" value="ABC_transporter_permease"/>
</dbReference>
<feature type="transmembrane region" description="Helical" evidence="7">
    <location>
        <begin position="271"/>
        <end position="293"/>
    </location>
</feature>
<dbReference type="PANTHER" id="PTHR30193">
    <property type="entry name" value="ABC TRANSPORTER PERMEASE PROTEIN"/>
    <property type="match status" value="1"/>
</dbReference>
<feature type="transmembrane region" description="Helical" evidence="7">
    <location>
        <begin position="163"/>
        <end position="187"/>
    </location>
</feature>
<evidence type="ECO:0000259" key="8">
    <source>
        <dbReference type="PROSITE" id="PS50928"/>
    </source>
</evidence>
<dbReference type="PANTHER" id="PTHR30193:SF42">
    <property type="entry name" value="ABC TRANSPORTER PERMEASE PROTEIN"/>
    <property type="match status" value="1"/>
</dbReference>
<evidence type="ECO:0000256" key="7">
    <source>
        <dbReference type="RuleBase" id="RU363032"/>
    </source>
</evidence>
<keyword evidence="6 7" id="KW-0472">Membrane</keyword>
<evidence type="ECO:0000313" key="9">
    <source>
        <dbReference type="EMBL" id="ENN83845.1"/>
    </source>
</evidence>
<dbReference type="GO" id="GO:0005886">
    <property type="term" value="C:plasma membrane"/>
    <property type="evidence" value="ECO:0007669"/>
    <property type="project" value="UniProtKB-SubCell"/>
</dbReference>
<feature type="transmembrane region" description="Helical" evidence="7">
    <location>
        <begin position="75"/>
        <end position="101"/>
    </location>
</feature>
<keyword evidence="5 7" id="KW-1133">Transmembrane helix</keyword>
<dbReference type="Pfam" id="PF00528">
    <property type="entry name" value="BPD_transp_1"/>
    <property type="match status" value="1"/>
</dbReference>
<protein>
    <submittedName>
        <fullName evidence="9">Putative permease component of ABC transporter</fullName>
    </submittedName>
</protein>
<keyword evidence="9" id="KW-0614">Plasmid</keyword>
<dbReference type="Gene3D" id="1.10.3720.10">
    <property type="entry name" value="MetI-like"/>
    <property type="match status" value="1"/>
</dbReference>
<evidence type="ECO:0000256" key="5">
    <source>
        <dbReference type="ARBA" id="ARBA00022989"/>
    </source>
</evidence>